<evidence type="ECO:0000313" key="2">
    <source>
        <dbReference type="EMBL" id="ABL69640.1"/>
    </source>
</evidence>
<protein>
    <submittedName>
        <fullName evidence="2">Uncharacterized protein</fullName>
    </submittedName>
</protein>
<sequence length="774" mass="87947">MADPKIARGVGRYKIEAESGDNLHRVTDAFEFAGDPCAWNDGRVLVCQHLRGNSECGVRTRLISNEAYEEERNRLWVQNGALEGPICGNCGTAYLEKPEEFIFNGANGKPSRKVGHKKGSVPRARSVRVIHKPCKGLPGARFTVSSEHRRQKKRDENIEILSLLANGTGLHDIRRILRTPRGETEPGMSRLYDRIFWLERTLLAYEQAQLAEWRKRVERQRIKDGKPYIHTRIAHDDIVVGVNWQTKIDRKITQLNCSVSADIRSGYVFRCDVDFDPTIDPLEVIEDAYFGVARDSALRKQYRNSDGIFTAPLLHFQRPTARFDEPALFTAAEMRLHHFVWRTAKAFEAAGEALSPEAHMATQAASTRADEIEHLREHWFNFVKHERDSRNAFDGVMTRDTYTKAASLACLKWMIPSGKLTLVGEREGQMARVVPHIFREEILADRFEWAIIGFTKDASIDHIREKQAEFSESLAEWRKIHPDLTPWDALQSWTSANLRPAYRTDPNDQSKSPIVGPNLASAAFPRLWVKSPIQTANEIDKTVGFPILSPRYRAAYRRLGIDDEIDDPDLRAAITRRVIHATIQPTSTFMNAIRERVSIIQRAGGRSSRVGAKYINGAAYNPRVLIALMNIWRVHYNFFDWRPYQQPLEEEASSPEGAGSDAGDENVGVAENGEQFRRLAVPGTDKAILVPKRRTNKIVRTTPAMRMGVHQPSKPKDPEQEAGITEEAEAPGGASQKKQDRRRDDRPHLPDLARILYQPWLFHGTPMWAKLQGR</sequence>
<keyword evidence="3" id="KW-1185">Reference proteome</keyword>
<evidence type="ECO:0000313" key="3">
    <source>
        <dbReference type="Proteomes" id="UP000000361"/>
    </source>
</evidence>
<gene>
    <name evidence="2" type="ordered locus">Pden_1540</name>
</gene>
<dbReference type="HOGENOM" id="CLU_355964_0_0_5"/>
<proteinExistence type="predicted"/>
<accession>A1B296</accession>
<organism evidence="2 3">
    <name type="scientific">Paracoccus denitrificans (strain Pd 1222)</name>
    <dbReference type="NCBI Taxonomy" id="318586"/>
    <lineage>
        <taxon>Bacteria</taxon>
        <taxon>Pseudomonadati</taxon>
        <taxon>Pseudomonadota</taxon>
        <taxon>Alphaproteobacteria</taxon>
        <taxon>Rhodobacterales</taxon>
        <taxon>Paracoccaceae</taxon>
        <taxon>Paracoccus</taxon>
    </lineage>
</organism>
<dbReference type="KEGG" id="pde:Pden_1540"/>
<reference evidence="3" key="1">
    <citation type="submission" date="2006-12" db="EMBL/GenBank/DDBJ databases">
        <title>Complete sequence of chromosome 1 of Paracoccus denitrificans PD1222.</title>
        <authorList>
            <person name="Copeland A."/>
            <person name="Lucas S."/>
            <person name="Lapidus A."/>
            <person name="Barry K."/>
            <person name="Detter J.C."/>
            <person name="Glavina del Rio T."/>
            <person name="Hammon N."/>
            <person name="Israni S."/>
            <person name="Dalin E."/>
            <person name="Tice H."/>
            <person name="Pitluck S."/>
            <person name="Munk A.C."/>
            <person name="Brettin T."/>
            <person name="Bruce D."/>
            <person name="Han C."/>
            <person name="Tapia R."/>
            <person name="Gilna P."/>
            <person name="Schmutz J."/>
            <person name="Larimer F."/>
            <person name="Land M."/>
            <person name="Hauser L."/>
            <person name="Kyrpides N."/>
            <person name="Lykidis A."/>
            <person name="Spiro S."/>
            <person name="Richardson D.J."/>
            <person name="Moir J.W.B."/>
            <person name="Ferguson S.J."/>
            <person name="van Spanning R.J.M."/>
            <person name="Richardson P."/>
        </authorList>
    </citation>
    <scope>NUCLEOTIDE SEQUENCE [LARGE SCALE GENOMIC DNA]</scope>
    <source>
        <strain evidence="3">Pd 1222</strain>
    </source>
</reference>
<dbReference type="AlphaFoldDB" id="A1B296"/>
<name>A1B296_PARDP</name>
<feature type="region of interest" description="Disordered" evidence="1">
    <location>
        <begin position="691"/>
        <end position="750"/>
    </location>
</feature>
<dbReference type="EMBL" id="CP000489">
    <property type="protein sequence ID" value="ABL69640.1"/>
    <property type="molecule type" value="Genomic_DNA"/>
</dbReference>
<feature type="compositionally biased region" description="Basic and acidic residues" evidence="1">
    <location>
        <begin position="737"/>
        <end position="750"/>
    </location>
</feature>
<dbReference type="eggNOG" id="COG3677">
    <property type="taxonomic scope" value="Bacteria"/>
</dbReference>
<dbReference type="EnsemblBacteria" id="ABL69640">
    <property type="protein sequence ID" value="ABL69640"/>
    <property type="gene ID" value="Pden_1540"/>
</dbReference>
<dbReference type="RefSeq" id="WP_011747858.1">
    <property type="nucleotide sequence ID" value="NC_008686.1"/>
</dbReference>
<evidence type="ECO:0000256" key="1">
    <source>
        <dbReference type="SAM" id="MobiDB-lite"/>
    </source>
</evidence>
<dbReference type="Proteomes" id="UP000000361">
    <property type="component" value="Chromosome 1"/>
</dbReference>